<dbReference type="Pfam" id="PF19810">
    <property type="entry name" value="HFX_2341_N"/>
    <property type="match status" value="1"/>
</dbReference>
<accession>A0A2P4NM41</accession>
<reference evidence="3" key="1">
    <citation type="submission" date="2017-08" db="EMBL/GenBank/DDBJ databases">
        <title>Haloferax marisrubri sp. nov., isolated from the Discovery deep brine-seawater interface in the Red Sea.</title>
        <authorList>
            <person name="Zhang G."/>
            <person name="Stingl U."/>
        </authorList>
    </citation>
    <scope>NUCLEOTIDE SEQUENCE [LARGE SCALE GENOMIC DNA]</scope>
    <source>
        <strain evidence="3">SB3</strain>
    </source>
</reference>
<dbReference type="InterPro" id="IPR036388">
    <property type="entry name" value="WH-like_DNA-bd_sf"/>
</dbReference>
<sequence length="290" mass="33576">MIEKIHIIPVGFDYERLFQPITQGKLDADKIYLLHSARKENSEEVQGLAQRMVDKLDQAFGTILGKEVKIHEVEDIFKFEDIYPRAYKMIKSEVDQKNEVWVNISSMPRTVAFAFATAANALVVENPELRDRVHTYYVSPERYLITEMIEELKKESEFLEQQDGQEFRERNDAISGLLDEIESSGTTKGASRMNGGLHVEFPVVPFAELHDFEIQILEFLAKEGEMESTSELARELAEDLDEDLEMDSFKSKVQYNVKQLEKKGFVKREQEKNRYKPGLSTMGELWVQTH</sequence>
<dbReference type="SUPFAM" id="SSF46785">
    <property type="entry name" value="Winged helix' DNA-binding domain"/>
    <property type="match status" value="1"/>
</dbReference>
<protein>
    <submittedName>
        <fullName evidence="3">MarR family transcriptional regulator</fullName>
    </submittedName>
</protein>
<organism evidence="3 4">
    <name type="scientific">Haloferax marisrubri</name>
    <dbReference type="NCBI Taxonomy" id="1544719"/>
    <lineage>
        <taxon>Archaea</taxon>
        <taxon>Methanobacteriati</taxon>
        <taxon>Methanobacteriota</taxon>
        <taxon>Stenosarchaea group</taxon>
        <taxon>Halobacteria</taxon>
        <taxon>Halobacteriales</taxon>
        <taxon>Haloferacaceae</taxon>
        <taxon>Haloferax</taxon>
    </lineage>
</organism>
<dbReference type="Proteomes" id="UP000053621">
    <property type="component" value="Unassembled WGS sequence"/>
</dbReference>
<gene>
    <name evidence="3" type="ORF">AUR65_016000</name>
</gene>
<dbReference type="AlphaFoldDB" id="A0A2P4NM41"/>
<comment type="caution">
    <text evidence="3">The sequence shown here is derived from an EMBL/GenBank/DDBJ whole genome shotgun (WGS) entry which is preliminary data.</text>
</comment>
<name>A0A2P4NM41_9EURY</name>
<dbReference type="Gene3D" id="3.40.50.11700">
    <property type="match status" value="1"/>
</dbReference>
<dbReference type="InterPro" id="IPR036390">
    <property type="entry name" value="WH_DNA-bd_sf"/>
</dbReference>
<evidence type="ECO:0000259" key="2">
    <source>
        <dbReference type="Pfam" id="PF24989"/>
    </source>
</evidence>
<dbReference type="EMBL" id="LOPW02000018">
    <property type="protein sequence ID" value="POG54168.1"/>
    <property type="molecule type" value="Genomic_DNA"/>
</dbReference>
<feature type="domain" description="HFX-2341-like N-terminal" evidence="1">
    <location>
        <begin position="4"/>
        <end position="143"/>
    </location>
</feature>
<evidence type="ECO:0000259" key="1">
    <source>
        <dbReference type="Pfam" id="PF19810"/>
    </source>
</evidence>
<dbReference type="Pfam" id="PF24989">
    <property type="entry name" value="DUF7776"/>
    <property type="match status" value="1"/>
</dbReference>
<evidence type="ECO:0000313" key="3">
    <source>
        <dbReference type="EMBL" id="POG54168.1"/>
    </source>
</evidence>
<evidence type="ECO:0000313" key="4">
    <source>
        <dbReference type="Proteomes" id="UP000053621"/>
    </source>
</evidence>
<proteinExistence type="predicted"/>
<dbReference type="InterPro" id="IPR056678">
    <property type="entry name" value="DUF7776"/>
</dbReference>
<dbReference type="Gene3D" id="1.10.10.10">
    <property type="entry name" value="Winged helix-like DNA-binding domain superfamily/Winged helix DNA-binding domain"/>
    <property type="match status" value="1"/>
</dbReference>
<feature type="domain" description="DUF7776" evidence="2">
    <location>
        <begin position="145"/>
        <end position="206"/>
    </location>
</feature>
<keyword evidence="4" id="KW-1185">Reference proteome</keyword>
<dbReference type="InterPro" id="IPR046260">
    <property type="entry name" value="HFX_2341-like_N"/>
</dbReference>